<feature type="region of interest" description="Disordered" evidence="6">
    <location>
        <begin position="519"/>
        <end position="538"/>
    </location>
</feature>
<evidence type="ECO:0000256" key="3">
    <source>
        <dbReference type="ARBA" id="ARBA00022989"/>
    </source>
</evidence>
<dbReference type="InterPro" id="IPR039261">
    <property type="entry name" value="FNR_nucleotide-bd"/>
</dbReference>
<evidence type="ECO:0000256" key="7">
    <source>
        <dbReference type="SAM" id="Phobius"/>
    </source>
</evidence>
<feature type="transmembrane region" description="Helical" evidence="7">
    <location>
        <begin position="172"/>
        <end position="189"/>
    </location>
</feature>
<dbReference type="SFLD" id="SFLDG01168">
    <property type="entry name" value="Ferric_reductase_subgroup_(FRE"/>
    <property type="match status" value="1"/>
</dbReference>
<feature type="compositionally biased region" description="Gly residues" evidence="6">
    <location>
        <begin position="526"/>
        <end position="538"/>
    </location>
</feature>
<sequence>MITMVWQGVNFKVQEYSEQHTTGTGNSLIILKNVAKYTGFAAAIQFSIVLIPVSRDSKIWSTIGVPVERAVLYHTTLGHLAFVSLFLHGILYMAYYVQKHGWAYAVNSSFHYKGKGVNVPAGFIAGLCALPMWVLSLHFFRREYYRLFKTSHFLFIGVFGAGMVHYDGFVHYLLAGFVLYLVHAVYRLGNWNWWSVLRQCFCKSSARGCGDCALVHLEAGDGYTRLVLRNPSNHSPAKGGTFVYISVPALLGTIEAHPMSVALRGAPPHLWNASLDDGVFTLYIKTMGSWTLALQKQESDNLTVHVDGLYGGAPSLASMKQAGFPKVVLFAGGSGVTSFTALIQDWCEAYSGGEDVPAVHLVWSCRRMSEIELLGEALPSFLAAAAAGAESLFKMSMFCSGKTGGDSPETVSWPIFKASEHLGRVHATPTSQAVIDSFNNGVRTLIAGGGALAGWFWAENVAQGALLEGVAVLVLMTIVPASLLVVYDWISSLLIGVLIAKKPFRKRYSQLRETAADRDEPDVAVGGQGENINRGGGGGRGALKTFPVSAGRMPVHGVLLSEQENASREGIDRVKVLVSGPGGMVDAVMTEARRISWKVFDVETASREL</sequence>
<evidence type="ECO:0000259" key="9">
    <source>
        <dbReference type="Pfam" id="PF08030"/>
    </source>
</evidence>
<dbReference type="eggNOG" id="KOG0039">
    <property type="taxonomic scope" value="Eukaryota"/>
</dbReference>
<dbReference type="STRING" id="2880.D7G4X0"/>
<comment type="subcellular location">
    <subcellularLocation>
        <location evidence="1">Membrane</location>
        <topology evidence="1">Multi-pass membrane protein</topology>
    </subcellularLocation>
</comment>
<dbReference type="SUPFAM" id="SSF52343">
    <property type="entry name" value="Ferredoxin reductase-like, C-terminal NADP-linked domain"/>
    <property type="match status" value="1"/>
</dbReference>
<dbReference type="PANTHER" id="PTHR11972:SF69">
    <property type="entry name" value="FERRIC REDUCTION OXIDASE 6-RELATED"/>
    <property type="match status" value="1"/>
</dbReference>
<organism evidence="10 11">
    <name type="scientific">Ectocarpus siliculosus</name>
    <name type="common">Brown alga</name>
    <name type="synonym">Conferva siliculosa</name>
    <dbReference type="NCBI Taxonomy" id="2880"/>
    <lineage>
        <taxon>Eukaryota</taxon>
        <taxon>Sar</taxon>
        <taxon>Stramenopiles</taxon>
        <taxon>Ochrophyta</taxon>
        <taxon>PX clade</taxon>
        <taxon>Phaeophyceae</taxon>
        <taxon>Ectocarpales</taxon>
        <taxon>Ectocarpaceae</taxon>
        <taxon>Ectocarpus</taxon>
    </lineage>
</organism>
<accession>D7G4X0</accession>
<dbReference type="InParanoid" id="D7G4X0"/>
<evidence type="ECO:0000259" key="8">
    <source>
        <dbReference type="Pfam" id="PF01794"/>
    </source>
</evidence>
<dbReference type="SFLD" id="SFLDS00052">
    <property type="entry name" value="Ferric_Reductase_Domain"/>
    <property type="match status" value="1"/>
</dbReference>
<keyword evidence="3 7" id="KW-1133">Transmembrane helix</keyword>
<keyword evidence="2 7" id="KW-0812">Transmembrane</keyword>
<evidence type="ECO:0000313" key="10">
    <source>
        <dbReference type="EMBL" id="CBJ27213.1"/>
    </source>
</evidence>
<feature type="domain" description="Ferric oxidoreductase" evidence="8">
    <location>
        <begin position="38"/>
        <end position="160"/>
    </location>
</feature>
<dbReference type="GO" id="GO:0016491">
    <property type="term" value="F:oxidoreductase activity"/>
    <property type="evidence" value="ECO:0007669"/>
    <property type="project" value="UniProtKB-KW"/>
</dbReference>
<reference evidence="10 11" key="1">
    <citation type="journal article" date="2010" name="Nature">
        <title>The Ectocarpus genome and the independent evolution of multicellularity in brown algae.</title>
        <authorList>
            <person name="Cock J.M."/>
            <person name="Sterck L."/>
            <person name="Rouze P."/>
            <person name="Scornet D."/>
            <person name="Allen A.E."/>
            <person name="Amoutzias G."/>
            <person name="Anthouard V."/>
            <person name="Artiguenave F."/>
            <person name="Aury J.M."/>
            <person name="Badger J.H."/>
            <person name="Beszteri B."/>
            <person name="Billiau K."/>
            <person name="Bonnet E."/>
            <person name="Bothwell J.H."/>
            <person name="Bowler C."/>
            <person name="Boyen C."/>
            <person name="Brownlee C."/>
            <person name="Carrano C.J."/>
            <person name="Charrier B."/>
            <person name="Cho G.Y."/>
            <person name="Coelho S.M."/>
            <person name="Collen J."/>
            <person name="Corre E."/>
            <person name="Da Silva C."/>
            <person name="Delage L."/>
            <person name="Delaroque N."/>
            <person name="Dittami S.M."/>
            <person name="Doulbeau S."/>
            <person name="Elias M."/>
            <person name="Farnham G."/>
            <person name="Gachon C.M."/>
            <person name="Gschloessl B."/>
            <person name="Heesch S."/>
            <person name="Jabbari K."/>
            <person name="Jubin C."/>
            <person name="Kawai H."/>
            <person name="Kimura K."/>
            <person name="Kloareg B."/>
            <person name="Kupper F.C."/>
            <person name="Lang D."/>
            <person name="Le Bail A."/>
            <person name="Leblanc C."/>
            <person name="Lerouge P."/>
            <person name="Lohr M."/>
            <person name="Lopez P.J."/>
            <person name="Martens C."/>
            <person name="Maumus F."/>
            <person name="Michel G."/>
            <person name="Miranda-Saavedra D."/>
            <person name="Morales J."/>
            <person name="Moreau H."/>
            <person name="Motomura T."/>
            <person name="Nagasato C."/>
            <person name="Napoli C.A."/>
            <person name="Nelson D.R."/>
            <person name="Nyvall-Collen P."/>
            <person name="Peters A.F."/>
            <person name="Pommier C."/>
            <person name="Potin P."/>
            <person name="Poulain J."/>
            <person name="Quesneville H."/>
            <person name="Read B."/>
            <person name="Rensing S.A."/>
            <person name="Ritter A."/>
            <person name="Rousvoal S."/>
            <person name="Samanta M."/>
            <person name="Samson G."/>
            <person name="Schroeder D.C."/>
            <person name="Segurens B."/>
            <person name="Strittmatter M."/>
            <person name="Tonon T."/>
            <person name="Tregear J.W."/>
            <person name="Valentin K."/>
            <person name="von Dassow P."/>
            <person name="Yamagishi T."/>
            <person name="Van de Peer Y."/>
            <person name="Wincker P."/>
        </authorList>
    </citation>
    <scope>NUCLEOTIDE SEQUENCE [LARGE SCALE GENOMIC DNA]</scope>
    <source>
        <strain evidence="11">Ec32 / CCAP1310/4</strain>
    </source>
</reference>
<gene>
    <name evidence="10" type="primary">FRO2</name>
    <name evidence="10" type="ORF">Esi_0058_0142</name>
</gene>
<dbReference type="EMBL" id="FN648796">
    <property type="protein sequence ID" value="CBJ27213.1"/>
    <property type="molecule type" value="Genomic_DNA"/>
</dbReference>
<dbReference type="Proteomes" id="UP000002630">
    <property type="component" value="Linkage Group LG08"/>
</dbReference>
<feature type="transmembrane region" description="Helical" evidence="7">
    <location>
        <begin position="470"/>
        <end position="500"/>
    </location>
</feature>
<feature type="transmembrane region" description="Helical" evidence="7">
    <location>
        <begin position="441"/>
        <end position="458"/>
    </location>
</feature>
<feature type="transmembrane region" description="Helical" evidence="7">
    <location>
        <begin position="147"/>
        <end position="166"/>
    </location>
</feature>
<dbReference type="OMA" id="SKFEWHA"/>
<evidence type="ECO:0000256" key="5">
    <source>
        <dbReference type="ARBA" id="ARBA00023136"/>
    </source>
</evidence>
<feature type="domain" description="Ferric reductase NAD binding" evidence="9">
    <location>
        <begin position="326"/>
        <end position="403"/>
    </location>
</feature>
<dbReference type="EMBL" id="FN649733">
    <property type="protein sequence ID" value="CBJ27213.1"/>
    <property type="molecule type" value="Genomic_DNA"/>
</dbReference>
<evidence type="ECO:0000256" key="1">
    <source>
        <dbReference type="ARBA" id="ARBA00004141"/>
    </source>
</evidence>
<dbReference type="GO" id="GO:0005886">
    <property type="term" value="C:plasma membrane"/>
    <property type="evidence" value="ECO:0007669"/>
    <property type="project" value="TreeGrafter"/>
</dbReference>
<dbReference type="OrthoDB" id="167398at2759"/>
<keyword evidence="4" id="KW-0560">Oxidoreductase</keyword>
<dbReference type="Pfam" id="PF08030">
    <property type="entry name" value="NAD_binding_6"/>
    <property type="match status" value="1"/>
</dbReference>
<dbReference type="Gene3D" id="3.40.50.80">
    <property type="entry name" value="Nucleotide-binding domain of ferredoxin-NADP reductase (FNR) module"/>
    <property type="match status" value="1"/>
</dbReference>
<proteinExistence type="predicted"/>
<dbReference type="InterPro" id="IPR013121">
    <property type="entry name" value="Fe_red_NAD-bd_6"/>
</dbReference>
<dbReference type="PANTHER" id="PTHR11972">
    <property type="entry name" value="NADPH OXIDASE"/>
    <property type="match status" value="1"/>
</dbReference>
<dbReference type="AlphaFoldDB" id="D7G4X0"/>
<keyword evidence="11" id="KW-1185">Reference proteome</keyword>
<dbReference type="Pfam" id="PF01794">
    <property type="entry name" value="Ferric_reduct"/>
    <property type="match status" value="1"/>
</dbReference>
<dbReference type="InterPro" id="IPR050369">
    <property type="entry name" value="RBOH/FRE"/>
</dbReference>
<evidence type="ECO:0000256" key="4">
    <source>
        <dbReference type="ARBA" id="ARBA00023002"/>
    </source>
</evidence>
<evidence type="ECO:0000256" key="2">
    <source>
        <dbReference type="ARBA" id="ARBA00022692"/>
    </source>
</evidence>
<feature type="transmembrane region" description="Helical" evidence="7">
    <location>
        <begin position="117"/>
        <end position="140"/>
    </location>
</feature>
<evidence type="ECO:0000256" key="6">
    <source>
        <dbReference type="SAM" id="MobiDB-lite"/>
    </source>
</evidence>
<evidence type="ECO:0000313" key="11">
    <source>
        <dbReference type="Proteomes" id="UP000002630"/>
    </source>
</evidence>
<keyword evidence="5 7" id="KW-0472">Membrane</keyword>
<protein>
    <submittedName>
        <fullName evidence="10">Ferric chelate reductase</fullName>
    </submittedName>
</protein>
<name>D7G4X0_ECTSI</name>
<dbReference type="CDD" id="cd06186">
    <property type="entry name" value="NOX_Duox_like_FAD_NADP"/>
    <property type="match status" value="1"/>
</dbReference>
<feature type="transmembrane region" description="Helical" evidence="7">
    <location>
        <begin position="71"/>
        <end position="97"/>
    </location>
</feature>
<dbReference type="InterPro" id="IPR013130">
    <property type="entry name" value="Fe3_Rdtase_TM_dom"/>
</dbReference>